<reference evidence="2" key="1">
    <citation type="submission" date="2020-03" db="EMBL/GenBank/DDBJ databases">
        <title>Genome of Pelagibius litoralis DSM 21314T.</title>
        <authorList>
            <person name="Wang G."/>
        </authorList>
    </citation>
    <scope>NUCLEOTIDE SEQUENCE</scope>
    <source>
        <strain evidence="2">DSM 21314</strain>
    </source>
</reference>
<keyword evidence="3" id="KW-1185">Reference proteome</keyword>
<name>A0A967EY30_9PROT</name>
<dbReference type="Proteomes" id="UP000761264">
    <property type="component" value="Unassembled WGS sequence"/>
</dbReference>
<dbReference type="AlphaFoldDB" id="A0A967EY30"/>
<accession>A0A967EY30</accession>
<keyword evidence="1" id="KW-0472">Membrane</keyword>
<organism evidence="2 3">
    <name type="scientific">Pelagibius litoralis</name>
    <dbReference type="NCBI Taxonomy" id="374515"/>
    <lineage>
        <taxon>Bacteria</taxon>
        <taxon>Pseudomonadati</taxon>
        <taxon>Pseudomonadota</taxon>
        <taxon>Alphaproteobacteria</taxon>
        <taxon>Rhodospirillales</taxon>
        <taxon>Rhodovibrionaceae</taxon>
        <taxon>Pelagibius</taxon>
    </lineage>
</organism>
<keyword evidence="1" id="KW-0812">Transmembrane</keyword>
<feature type="transmembrane region" description="Helical" evidence="1">
    <location>
        <begin position="36"/>
        <end position="57"/>
    </location>
</feature>
<proteinExistence type="predicted"/>
<evidence type="ECO:0000256" key="1">
    <source>
        <dbReference type="SAM" id="Phobius"/>
    </source>
</evidence>
<dbReference type="RefSeq" id="WP_167225251.1">
    <property type="nucleotide sequence ID" value="NZ_JAAQPH010000009.1"/>
</dbReference>
<sequence>MRRGLSFQEKAERVLILSMITGILLITFAPRAVFELIQLGLVILVVSTLLQIAVGNIPKDASVGKSLRMIVIILGIVVMVFGVGILLVPILSQLGR</sequence>
<evidence type="ECO:0000313" key="2">
    <source>
        <dbReference type="EMBL" id="NIA69543.1"/>
    </source>
</evidence>
<protein>
    <submittedName>
        <fullName evidence="2">Uncharacterized protein</fullName>
    </submittedName>
</protein>
<feature type="transmembrane region" description="Helical" evidence="1">
    <location>
        <begin position="69"/>
        <end position="91"/>
    </location>
</feature>
<evidence type="ECO:0000313" key="3">
    <source>
        <dbReference type="Proteomes" id="UP000761264"/>
    </source>
</evidence>
<comment type="caution">
    <text evidence="2">The sequence shown here is derived from an EMBL/GenBank/DDBJ whole genome shotgun (WGS) entry which is preliminary data.</text>
</comment>
<dbReference type="EMBL" id="JAAQPH010000009">
    <property type="protein sequence ID" value="NIA69543.1"/>
    <property type="molecule type" value="Genomic_DNA"/>
</dbReference>
<keyword evidence="1" id="KW-1133">Transmembrane helix</keyword>
<gene>
    <name evidence="2" type="ORF">HBA54_13155</name>
</gene>
<feature type="transmembrane region" description="Helical" evidence="1">
    <location>
        <begin position="12"/>
        <end position="30"/>
    </location>
</feature>